<evidence type="ECO:0000313" key="3">
    <source>
        <dbReference type="Proteomes" id="UP000317778"/>
    </source>
</evidence>
<evidence type="ECO:0000259" key="1">
    <source>
        <dbReference type="Pfam" id="PF08308"/>
    </source>
</evidence>
<sequence>MKKLWLLLGAVVILGLVVCAKPNGAIEVKSTPEGAAIYLDGDDTGEKTNTVLDELDPDDYTIKLTLEDYEDWDTTVTVEAGDTVEVNATLQEVPKTYGALQVNSTPEGAAIELDGTATGETTNAFFDSLAVGSHTLKLTLDLYEDWETTVTIVKDDTVTVDAELTKKTGSIQVNSEPNGAAIELDGAATDQVTNYLFDEVPLGEYTVKLTLKDYKDWDTTVTVNEDETATIDATLEEAPQEEIELKEDEATMVGFGFKLDAGDRMAVMFTPPSYPFELTQACYVPIGWLDDPDNWNVQCDLVFFGPGEKPAVELGRKTVSASVQGDWNWFDVSDLDIEINSGSFFFAVENRVNDNPGMALDGGYPPNHVSWMYATFIGEIDPKWAAFDNINIVGGDPPWPEDMTLGDSCDLILRVKGMVPGGAEVVLTPTVRPHTSYSGSPLTLPADRKYEILDWRELR</sequence>
<feature type="domain" description="PEGA" evidence="1">
    <location>
        <begin position="169"/>
        <end position="237"/>
    </location>
</feature>
<proteinExistence type="predicted"/>
<dbReference type="PANTHER" id="PTHR36194:SF1">
    <property type="entry name" value="S-LAYER-LIKE PROTEIN"/>
    <property type="match status" value="1"/>
</dbReference>
<name>A0A532V8G4_UNCT6</name>
<accession>A0A532V8G4</accession>
<feature type="domain" description="PEGA" evidence="1">
    <location>
        <begin position="98"/>
        <end position="167"/>
    </location>
</feature>
<dbReference type="Proteomes" id="UP000317778">
    <property type="component" value="Unassembled WGS sequence"/>
</dbReference>
<gene>
    <name evidence="2" type="ORF">CEE36_04040</name>
</gene>
<evidence type="ECO:0000313" key="2">
    <source>
        <dbReference type="EMBL" id="TKJ43513.1"/>
    </source>
</evidence>
<dbReference type="Gene3D" id="2.60.40.1120">
    <property type="entry name" value="Carboxypeptidase-like, regulatory domain"/>
    <property type="match status" value="1"/>
</dbReference>
<dbReference type="Pfam" id="PF08308">
    <property type="entry name" value="PEGA"/>
    <property type="match status" value="3"/>
</dbReference>
<feature type="domain" description="PEGA" evidence="1">
    <location>
        <begin position="25"/>
        <end position="92"/>
    </location>
</feature>
<dbReference type="InterPro" id="IPR013784">
    <property type="entry name" value="Carb-bd-like_fold"/>
</dbReference>
<organism evidence="2 3">
    <name type="scientific">candidate division TA06 bacterium B3_TA06</name>
    <dbReference type="NCBI Taxonomy" id="2012487"/>
    <lineage>
        <taxon>Bacteria</taxon>
        <taxon>Bacteria division TA06</taxon>
    </lineage>
</organism>
<comment type="caution">
    <text evidence="2">The sequence shown here is derived from an EMBL/GenBank/DDBJ whole genome shotgun (WGS) entry which is preliminary data.</text>
</comment>
<dbReference type="EMBL" id="NJBO01000004">
    <property type="protein sequence ID" value="TKJ43513.1"/>
    <property type="molecule type" value="Genomic_DNA"/>
</dbReference>
<dbReference type="GO" id="GO:0030246">
    <property type="term" value="F:carbohydrate binding"/>
    <property type="evidence" value="ECO:0007669"/>
    <property type="project" value="InterPro"/>
</dbReference>
<reference evidence="2 3" key="1">
    <citation type="submission" date="2017-06" db="EMBL/GenBank/DDBJ databases">
        <title>Novel microbial phyla capable of carbon fixation and sulfur reduction in deep-sea sediments.</title>
        <authorList>
            <person name="Huang J."/>
            <person name="Baker B."/>
            <person name="Wang Y."/>
        </authorList>
    </citation>
    <scope>NUCLEOTIDE SEQUENCE [LARGE SCALE GENOMIC DNA]</scope>
    <source>
        <strain evidence="2">B3_TA06</strain>
    </source>
</reference>
<dbReference type="AlphaFoldDB" id="A0A532V8G4"/>
<dbReference type="SUPFAM" id="SSF49452">
    <property type="entry name" value="Starch-binding domain-like"/>
    <property type="match status" value="1"/>
</dbReference>
<dbReference type="InterPro" id="IPR013229">
    <property type="entry name" value="PEGA"/>
</dbReference>
<dbReference type="PANTHER" id="PTHR36194">
    <property type="entry name" value="S-LAYER-LIKE PROTEIN"/>
    <property type="match status" value="1"/>
</dbReference>
<protein>
    <recommendedName>
        <fullName evidence="1">PEGA domain-containing protein</fullName>
    </recommendedName>
</protein>